<comment type="caution">
    <text evidence="6">The sequence shown here is derived from an EMBL/GenBank/DDBJ whole genome shotgun (WGS) entry which is preliminary data.</text>
</comment>
<comment type="subcellular location">
    <subcellularLocation>
        <location evidence="1">Membrane</location>
    </subcellularLocation>
</comment>
<evidence type="ECO:0000256" key="2">
    <source>
        <dbReference type="ARBA" id="ARBA00022692"/>
    </source>
</evidence>
<evidence type="ECO:0000256" key="1">
    <source>
        <dbReference type="ARBA" id="ARBA00004370"/>
    </source>
</evidence>
<gene>
    <name evidence="6" type="ORF">I551_0735</name>
</gene>
<dbReference type="PRINTS" id="PR00119">
    <property type="entry name" value="CATATPASE"/>
</dbReference>
<dbReference type="SUPFAM" id="SSF56784">
    <property type="entry name" value="HAD-like"/>
    <property type="match status" value="1"/>
</dbReference>
<dbReference type="Gene3D" id="3.40.1110.10">
    <property type="entry name" value="Calcium-transporting ATPase, cytoplasmic domain N"/>
    <property type="match status" value="1"/>
</dbReference>
<protein>
    <submittedName>
        <fullName evidence="6">HAD ATPase, P-type, IC family protein</fullName>
        <ecNumber evidence="6">3.6.3.-</ecNumber>
    </submittedName>
</protein>
<evidence type="ECO:0000313" key="6">
    <source>
        <dbReference type="EMBL" id="EUA92756.1"/>
    </source>
</evidence>
<evidence type="ECO:0000256" key="5">
    <source>
        <dbReference type="ARBA" id="ARBA00023136"/>
    </source>
</evidence>
<dbReference type="InterPro" id="IPR023299">
    <property type="entry name" value="ATPase_P-typ_cyto_dom_N"/>
</dbReference>
<dbReference type="Gene3D" id="3.40.50.1000">
    <property type="entry name" value="HAD superfamily/HAD-like"/>
    <property type="match status" value="1"/>
</dbReference>
<dbReference type="EC" id="3.6.3.-" evidence="6"/>
<evidence type="ECO:0000256" key="4">
    <source>
        <dbReference type="ARBA" id="ARBA00022989"/>
    </source>
</evidence>
<dbReference type="PANTHER" id="PTHR46594">
    <property type="entry name" value="P-TYPE CATION-TRANSPORTING ATPASE"/>
    <property type="match status" value="1"/>
</dbReference>
<keyword evidence="3" id="KW-0479">Metal-binding</keyword>
<name>A0ABP3ASH4_MYCUL</name>
<dbReference type="InterPro" id="IPR023214">
    <property type="entry name" value="HAD_sf"/>
</dbReference>
<accession>A0ABP3ASH4</accession>
<keyword evidence="7" id="KW-1185">Reference proteome</keyword>
<keyword evidence="5" id="KW-0472">Membrane</keyword>
<dbReference type="GO" id="GO:0016787">
    <property type="term" value="F:hydrolase activity"/>
    <property type="evidence" value="ECO:0007669"/>
    <property type="project" value="UniProtKB-KW"/>
</dbReference>
<proteinExistence type="predicted"/>
<dbReference type="Proteomes" id="UP000020681">
    <property type="component" value="Unassembled WGS sequence"/>
</dbReference>
<reference evidence="6 7" key="1">
    <citation type="submission" date="2014-01" db="EMBL/GenBank/DDBJ databases">
        <authorList>
            <person name="Dobos K."/>
            <person name="Lenaerts A."/>
            <person name="Ordway D."/>
            <person name="DeGroote M.A."/>
            <person name="Parker T."/>
            <person name="Sizemore C."/>
            <person name="Tallon L.J."/>
            <person name="Sadzewicz L.K."/>
            <person name="Sengamalay N."/>
            <person name="Fraser C.M."/>
            <person name="Hine E."/>
            <person name="Shefchek K.A."/>
            <person name="Das S.P."/>
            <person name="Tettelin H."/>
        </authorList>
    </citation>
    <scope>NUCLEOTIDE SEQUENCE [LARGE SCALE GENOMIC DNA]</scope>
    <source>
        <strain evidence="6 7">Harvey</strain>
    </source>
</reference>
<organism evidence="6 7">
    <name type="scientific">Mycobacterium ulcerans str. Harvey</name>
    <dbReference type="NCBI Taxonomy" id="1299332"/>
    <lineage>
        <taxon>Bacteria</taxon>
        <taxon>Bacillati</taxon>
        <taxon>Actinomycetota</taxon>
        <taxon>Actinomycetes</taxon>
        <taxon>Mycobacteriales</taxon>
        <taxon>Mycobacteriaceae</taxon>
        <taxon>Mycobacterium</taxon>
        <taxon>Mycobacterium ulcerans group</taxon>
    </lineage>
</organism>
<evidence type="ECO:0000313" key="7">
    <source>
        <dbReference type="Proteomes" id="UP000020681"/>
    </source>
</evidence>
<dbReference type="Pfam" id="PF00702">
    <property type="entry name" value="Hydrolase"/>
    <property type="match status" value="1"/>
</dbReference>
<keyword evidence="6" id="KW-0378">Hydrolase</keyword>
<dbReference type="EMBL" id="JAOL01000072">
    <property type="protein sequence ID" value="EUA92756.1"/>
    <property type="molecule type" value="Genomic_DNA"/>
</dbReference>
<keyword evidence="4" id="KW-1133">Transmembrane helix</keyword>
<keyword evidence="2" id="KW-0812">Transmembrane</keyword>
<dbReference type="InterPro" id="IPR036412">
    <property type="entry name" value="HAD-like_sf"/>
</dbReference>
<sequence>MLVGRRKLVDEQHLRLPEQLAAAAADLEERGRTAVYVGQDGQVVGVLAVADTVKDDAADVVSQLHAMGLQVALITGDNARTAAAIAAQVGIDRVLAEVLPADKVNEVRRLQDEGRIVAMVGDGVNDAPPWCRPTWALPSAPAPMWPLKPPTSP</sequence>
<dbReference type="PANTHER" id="PTHR46594:SF4">
    <property type="entry name" value="P-TYPE CATION-TRANSPORTING ATPASE"/>
    <property type="match status" value="1"/>
</dbReference>
<dbReference type="NCBIfam" id="TIGR01494">
    <property type="entry name" value="ATPase_P-type"/>
    <property type="match status" value="1"/>
</dbReference>
<dbReference type="InterPro" id="IPR001757">
    <property type="entry name" value="P_typ_ATPase"/>
</dbReference>
<evidence type="ECO:0000256" key="3">
    <source>
        <dbReference type="ARBA" id="ARBA00022723"/>
    </source>
</evidence>